<dbReference type="GO" id="GO:0008081">
    <property type="term" value="F:phosphoric diester hydrolase activity"/>
    <property type="evidence" value="ECO:0007669"/>
    <property type="project" value="TreeGrafter"/>
</dbReference>
<dbReference type="InterPro" id="IPR013022">
    <property type="entry name" value="Xyl_isomerase-like_TIM-brl"/>
</dbReference>
<accession>A0A1F5BTT4</accession>
<dbReference type="PROSITE" id="PS00729">
    <property type="entry name" value="AP_NUCLEASE_F2_1"/>
    <property type="match status" value="1"/>
</dbReference>
<organism evidence="9 10">
    <name type="scientific">Candidatus Azambacteria bacterium RIFCSPLOWO2_01_FULL_46_25</name>
    <dbReference type="NCBI Taxonomy" id="1797298"/>
    <lineage>
        <taxon>Bacteria</taxon>
        <taxon>Candidatus Azamiibacteriota</taxon>
    </lineage>
</organism>
<dbReference type="CDD" id="cd00019">
    <property type="entry name" value="AP2Ec"/>
    <property type="match status" value="1"/>
</dbReference>
<evidence type="ECO:0000256" key="7">
    <source>
        <dbReference type="HAMAP-Rule" id="MF_00152"/>
    </source>
</evidence>
<dbReference type="GO" id="GO:0008833">
    <property type="term" value="F:deoxyribonuclease IV (phage-T4-induced) activity"/>
    <property type="evidence" value="ECO:0007669"/>
    <property type="project" value="UniProtKB-UniRule"/>
</dbReference>
<comment type="similarity">
    <text evidence="1 7">Belongs to the AP endonuclease 2 family.</text>
</comment>
<evidence type="ECO:0000313" key="10">
    <source>
        <dbReference type="Proteomes" id="UP000176650"/>
    </source>
</evidence>
<gene>
    <name evidence="7" type="primary">nfo</name>
    <name evidence="9" type="ORF">A2988_00960</name>
</gene>
<dbReference type="GO" id="GO:0003906">
    <property type="term" value="F:DNA-(apurinic or apyrimidinic site) endonuclease activity"/>
    <property type="evidence" value="ECO:0007669"/>
    <property type="project" value="TreeGrafter"/>
</dbReference>
<evidence type="ECO:0000256" key="3">
    <source>
        <dbReference type="ARBA" id="ARBA00022763"/>
    </source>
</evidence>
<proteinExistence type="inferred from homology"/>
<evidence type="ECO:0000256" key="1">
    <source>
        <dbReference type="ARBA" id="ARBA00005340"/>
    </source>
</evidence>
<reference evidence="9 10" key="1">
    <citation type="journal article" date="2016" name="Nat. Commun.">
        <title>Thousands of microbial genomes shed light on interconnected biogeochemical processes in an aquifer system.</title>
        <authorList>
            <person name="Anantharaman K."/>
            <person name="Brown C.T."/>
            <person name="Hug L.A."/>
            <person name="Sharon I."/>
            <person name="Castelle C.J."/>
            <person name="Probst A.J."/>
            <person name="Thomas B.C."/>
            <person name="Singh A."/>
            <person name="Wilkins M.J."/>
            <person name="Karaoz U."/>
            <person name="Brodie E.L."/>
            <person name="Williams K.H."/>
            <person name="Hubbard S.S."/>
            <person name="Banfield J.F."/>
        </authorList>
    </citation>
    <scope>NUCLEOTIDE SEQUENCE [LARGE SCALE GENOMIC DNA]</scope>
</reference>
<evidence type="ECO:0000256" key="4">
    <source>
        <dbReference type="ARBA" id="ARBA00022801"/>
    </source>
</evidence>
<dbReference type="GO" id="GO:0003677">
    <property type="term" value="F:DNA binding"/>
    <property type="evidence" value="ECO:0007669"/>
    <property type="project" value="InterPro"/>
</dbReference>
<feature type="binding site" evidence="7">
    <location>
        <position position="211"/>
    </location>
    <ligand>
        <name>Zn(2+)</name>
        <dbReference type="ChEBI" id="CHEBI:29105"/>
        <label>2</label>
    </ligand>
</feature>
<feature type="binding site" evidence="7">
    <location>
        <position position="141"/>
    </location>
    <ligand>
        <name>Zn(2+)</name>
        <dbReference type="ChEBI" id="CHEBI:29105"/>
        <label>1</label>
    </ligand>
</feature>
<dbReference type="InterPro" id="IPR018246">
    <property type="entry name" value="AP_endonuc_F2_Zn_BS"/>
</dbReference>
<dbReference type="GO" id="GO:0008270">
    <property type="term" value="F:zinc ion binding"/>
    <property type="evidence" value="ECO:0007669"/>
    <property type="project" value="UniProtKB-UniRule"/>
</dbReference>
<dbReference type="HAMAP" id="MF_00152">
    <property type="entry name" value="Nfo"/>
    <property type="match status" value="1"/>
</dbReference>
<dbReference type="STRING" id="1797298.A2988_00960"/>
<evidence type="ECO:0000259" key="8">
    <source>
        <dbReference type="Pfam" id="PF01261"/>
    </source>
</evidence>
<comment type="catalytic activity">
    <reaction evidence="7">
        <text>Endonucleolytic cleavage to 5'-phosphooligonucleotide end-products.</text>
        <dbReference type="EC" id="3.1.21.2"/>
    </reaction>
</comment>
<feature type="binding site" evidence="7">
    <location>
        <position position="177"/>
    </location>
    <ligand>
        <name>Zn(2+)</name>
        <dbReference type="ChEBI" id="CHEBI:29105"/>
        <label>3</label>
    </ligand>
</feature>
<dbReference type="EMBL" id="MEYS01000002">
    <property type="protein sequence ID" value="OGD34039.1"/>
    <property type="molecule type" value="Genomic_DNA"/>
</dbReference>
<dbReference type="AlphaFoldDB" id="A0A1F5BTT4"/>
<dbReference type="Proteomes" id="UP000176650">
    <property type="component" value="Unassembled WGS sequence"/>
</dbReference>
<dbReference type="Gene3D" id="3.20.20.150">
    <property type="entry name" value="Divalent-metal-dependent TIM barrel enzymes"/>
    <property type="match status" value="1"/>
</dbReference>
<feature type="binding site" evidence="7">
    <location>
        <position position="226"/>
    </location>
    <ligand>
        <name>Zn(2+)</name>
        <dbReference type="ChEBI" id="CHEBI:29105"/>
        <label>3</label>
    </ligand>
</feature>
<protein>
    <recommendedName>
        <fullName evidence="7">Probable endonuclease 4</fullName>
        <ecNumber evidence="7">3.1.21.2</ecNumber>
    </recommendedName>
    <alternativeName>
        <fullName evidence="7">Endodeoxyribonuclease IV</fullName>
    </alternativeName>
    <alternativeName>
        <fullName evidence="7">Endonuclease IV</fullName>
    </alternativeName>
</protein>
<dbReference type="PROSITE" id="PS00731">
    <property type="entry name" value="AP_NUCLEASE_F2_3"/>
    <property type="match status" value="1"/>
</dbReference>
<keyword evidence="7" id="KW-0255">Endonuclease</keyword>
<evidence type="ECO:0000256" key="2">
    <source>
        <dbReference type="ARBA" id="ARBA00022723"/>
    </source>
</evidence>
<keyword evidence="5 7" id="KW-0862">Zinc</keyword>
<evidence type="ECO:0000313" key="9">
    <source>
        <dbReference type="EMBL" id="OGD34039.1"/>
    </source>
</evidence>
<feature type="domain" description="Xylose isomerase-like TIM barrel" evidence="8">
    <location>
        <begin position="19"/>
        <end position="269"/>
    </location>
</feature>
<comment type="function">
    <text evidence="7">Endonuclease IV plays a role in DNA repair. It cleaves phosphodiester bonds at apurinic or apyrimidinic (AP) sites, generating a 3'-hydroxyl group and a 5'-terminal sugar phosphate.</text>
</comment>
<sequence length="277" mass="31035">MLFGPHVSIAGGIDKAPERSAEFGGEVFQIFSRPPQGGNAPKLDDALVERLHENLKTHKQKEFYIHAPYIINLASQEERISEGSVRILKEELERGSALGAKYVMMHVGSAKEMDGKEADMLAADNIKRILDKERETELLIEISAGAGNVIGSTFESLAFFLKQLKGYKLGICLDTAHMFAGGYDIRNKAHVKKTFDAFDEIVGLKNLKMFHLNDSKVNIGEKKDRHEHIGDGYIGRKGFEALVSDERLVKFNFILETEHDKVAEDISIMKKFRDANI</sequence>
<evidence type="ECO:0000256" key="6">
    <source>
        <dbReference type="ARBA" id="ARBA00023204"/>
    </source>
</evidence>
<dbReference type="GO" id="GO:0006284">
    <property type="term" value="P:base-excision repair"/>
    <property type="evidence" value="ECO:0007669"/>
    <property type="project" value="TreeGrafter"/>
</dbReference>
<feature type="binding site" evidence="7">
    <location>
        <position position="106"/>
    </location>
    <ligand>
        <name>Zn(2+)</name>
        <dbReference type="ChEBI" id="CHEBI:29105"/>
        <label>1</label>
    </ligand>
</feature>
<keyword evidence="7" id="KW-0540">Nuclease</keyword>
<feature type="binding site" evidence="7">
    <location>
        <position position="256"/>
    </location>
    <ligand>
        <name>Zn(2+)</name>
        <dbReference type="ChEBI" id="CHEBI:29105"/>
        <label>2</label>
    </ligand>
</feature>
<feature type="binding site" evidence="7">
    <location>
        <position position="141"/>
    </location>
    <ligand>
        <name>Zn(2+)</name>
        <dbReference type="ChEBI" id="CHEBI:29105"/>
        <label>2</label>
    </ligand>
</feature>
<dbReference type="Pfam" id="PF01261">
    <property type="entry name" value="AP_endonuc_2"/>
    <property type="match status" value="1"/>
</dbReference>
<name>A0A1F5BTT4_9BACT</name>
<dbReference type="SUPFAM" id="SSF51658">
    <property type="entry name" value="Xylose isomerase-like"/>
    <property type="match status" value="1"/>
</dbReference>
<dbReference type="FunFam" id="3.20.20.150:FF:000001">
    <property type="entry name" value="Probable endonuclease 4"/>
    <property type="match status" value="1"/>
</dbReference>
<comment type="caution">
    <text evidence="9">The sequence shown here is derived from an EMBL/GenBank/DDBJ whole genome shotgun (WGS) entry which is preliminary data.</text>
</comment>
<dbReference type="SMART" id="SM00518">
    <property type="entry name" value="AP2Ec"/>
    <property type="match status" value="1"/>
</dbReference>
<feature type="binding site" evidence="7">
    <location>
        <position position="224"/>
    </location>
    <ligand>
        <name>Zn(2+)</name>
        <dbReference type="ChEBI" id="CHEBI:29105"/>
        <label>3</label>
    </ligand>
</feature>
<feature type="binding site" evidence="7">
    <location>
        <position position="174"/>
    </location>
    <ligand>
        <name>Zn(2+)</name>
        <dbReference type="ChEBI" id="CHEBI:29105"/>
        <label>2</label>
    </ligand>
</feature>
<dbReference type="InterPro" id="IPR001719">
    <property type="entry name" value="AP_endonuc_2"/>
</dbReference>
<dbReference type="PROSITE" id="PS51432">
    <property type="entry name" value="AP_NUCLEASE_F2_4"/>
    <property type="match status" value="1"/>
</dbReference>
<feature type="binding site" evidence="7">
    <location>
        <position position="66"/>
    </location>
    <ligand>
        <name>Zn(2+)</name>
        <dbReference type="ChEBI" id="CHEBI:29105"/>
        <label>1</label>
    </ligand>
</feature>
<dbReference type="NCBIfam" id="TIGR00587">
    <property type="entry name" value="nfo"/>
    <property type="match status" value="1"/>
</dbReference>
<evidence type="ECO:0000256" key="5">
    <source>
        <dbReference type="ARBA" id="ARBA00022833"/>
    </source>
</evidence>
<comment type="cofactor">
    <cofactor evidence="7">
        <name>Zn(2+)</name>
        <dbReference type="ChEBI" id="CHEBI:29105"/>
    </cofactor>
    <text evidence="7">Binds 3 Zn(2+) ions.</text>
</comment>
<dbReference type="PANTHER" id="PTHR21445:SF0">
    <property type="entry name" value="APURINIC-APYRIMIDINIC ENDONUCLEASE"/>
    <property type="match status" value="1"/>
</dbReference>
<keyword evidence="2 7" id="KW-0479">Metal-binding</keyword>
<dbReference type="InterPro" id="IPR036237">
    <property type="entry name" value="Xyl_isomerase-like_sf"/>
</dbReference>
<keyword evidence="4 7" id="KW-0378">Hydrolase</keyword>
<keyword evidence="3 7" id="KW-0227">DNA damage</keyword>
<dbReference type="PANTHER" id="PTHR21445">
    <property type="entry name" value="ENDONUCLEASE IV ENDODEOXYRIBONUCLEASE IV"/>
    <property type="match status" value="1"/>
</dbReference>
<dbReference type="EC" id="3.1.21.2" evidence="7"/>
<keyword evidence="6 7" id="KW-0234">DNA repair</keyword>